<evidence type="ECO:0000313" key="4">
    <source>
        <dbReference type="Proteomes" id="UP001164706"/>
    </source>
</evidence>
<feature type="region of interest" description="Disordered" evidence="1">
    <location>
        <begin position="77"/>
        <end position="96"/>
    </location>
</feature>
<sequence length="96" mass="9971">MKQTPGAAITSIPASPTEERHVRMVKYAVAMGIRLVCIAACFVTPGWWLLIPALGAIILPSFAVLVANNVVPSSGPAVERPGQMMPYSPGGPGQSA</sequence>
<evidence type="ECO:0000256" key="2">
    <source>
        <dbReference type="SAM" id="Phobius"/>
    </source>
</evidence>
<protein>
    <submittedName>
        <fullName evidence="3">DUF3099 domain-containing protein</fullName>
    </submittedName>
</protein>
<dbReference type="Proteomes" id="UP001164706">
    <property type="component" value="Chromosome"/>
</dbReference>
<dbReference type="Pfam" id="PF11298">
    <property type="entry name" value="DUF3099"/>
    <property type="match status" value="1"/>
</dbReference>
<dbReference type="RefSeq" id="WP_267781007.1">
    <property type="nucleotide sequence ID" value="NZ_CP113089.1"/>
</dbReference>
<organism evidence="3 4">
    <name type="scientific">Microcella daejeonensis</name>
    <dbReference type="NCBI Taxonomy" id="2994971"/>
    <lineage>
        <taxon>Bacteria</taxon>
        <taxon>Bacillati</taxon>
        <taxon>Actinomycetota</taxon>
        <taxon>Actinomycetes</taxon>
        <taxon>Micrococcales</taxon>
        <taxon>Microbacteriaceae</taxon>
        <taxon>Microcella</taxon>
    </lineage>
</organism>
<accession>A0A9E8S8U5</accession>
<reference evidence="3" key="1">
    <citation type="submission" date="2022-11" db="EMBL/GenBank/DDBJ databases">
        <title>Description of Microcella daejonensis nov. sp, isolated from riverside soil.</title>
        <authorList>
            <person name="Molina K.M."/>
            <person name="Kim S.B."/>
        </authorList>
    </citation>
    <scope>NUCLEOTIDE SEQUENCE</scope>
    <source>
        <strain evidence="3">MMS21-STM12</strain>
    </source>
</reference>
<dbReference type="EMBL" id="CP113089">
    <property type="protein sequence ID" value="WAB81259.1"/>
    <property type="molecule type" value="Genomic_DNA"/>
</dbReference>
<dbReference type="KEGG" id="mdb:OVN18_12075"/>
<dbReference type="AlphaFoldDB" id="A0A9E8S8U5"/>
<feature type="transmembrane region" description="Helical" evidence="2">
    <location>
        <begin position="53"/>
        <end position="71"/>
    </location>
</feature>
<evidence type="ECO:0000313" key="3">
    <source>
        <dbReference type="EMBL" id="WAB81259.1"/>
    </source>
</evidence>
<keyword evidence="2" id="KW-0472">Membrane</keyword>
<keyword evidence="2" id="KW-1133">Transmembrane helix</keyword>
<name>A0A9E8S8U5_9MICO</name>
<feature type="transmembrane region" description="Helical" evidence="2">
    <location>
        <begin position="27"/>
        <end position="47"/>
    </location>
</feature>
<keyword evidence="2" id="KW-0812">Transmembrane</keyword>
<gene>
    <name evidence="3" type="ORF">OVN18_12075</name>
</gene>
<proteinExistence type="predicted"/>
<dbReference type="InterPro" id="IPR021449">
    <property type="entry name" value="DUF3099"/>
</dbReference>
<evidence type="ECO:0000256" key="1">
    <source>
        <dbReference type="SAM" id="MobiDB-lite"/>
    </source>
</evidence>
<keyword evidence="4" id="KW-1185">Reference proteome</keyword>